<feature type="non-terminal residue" evidence="1">
    <location>
        <position position="1"/>
    </location>
</feature>
<accession>A0A850NTS5</accession>
<gene>
    <name evidence="1" type="ORF">HUK81_02565</name>
</gene>
<organism evidence="1 2">
    <name type="scientific">Komagataeibacter swingsii</name>
    <dbReference type="NCBI Taxonomy" id="215220"/>
    <lineage>
        <taxon>Bacteria</taxon>
        <taxon>Pseudomonadati</taxon>
        <taxon>Pseudomonadota</taxon>
        <taxon>Alphaproteobacteria</taxon>
        <taxon>Acetobacterales</taxon>
        <taxon>Acetobacteraceae</taxon>
        <taxon>Komagataeibacter</taxon>
    </lineage>
</organism>
<name>A0A850NTS5_9PROT</name>
<evidence type="ECO:0000313" key="2">
    <source>
        <dbReference type="Proteomes" id="UP000522590"/>
    </source>
</evidence>
<comment type="caution">
    <text evidence="1">The sequence shown here is derived from an EMBL/GenBank/DDBJ whole genome shotgun (WGS) entry which is preliminary data.</text>
</comment>
<dbReference type="Proteomes" id="UP000522590">
    <property type="component" value="Unassembled WGS sequence"/>
</dbReference>
<reference evidence="1 2" key="1">
    <citation type="submission" date="2020-06" db="EMBL/GenBank/DDBJ databases">
        <title>Description of novel acetic acid bacteria.</title>
        <authorList>
            <person name="Sombolestani A."/>
        </authorList>
    </citation>
    <scope>NUCLEOTIDE SEQUENCE [LARGE SCALE GENOMIC DNA]</scope>
    <source>
        <strain evidence="1 2">LMG 25</strain>
    </source>
</reference>
<sequence length="39" mass="4680">RIFRTYDDIVDIACHAWNQLVNQPWRIMSIGLRNWAHGL</sequence>
<evidence type="ECO:0000313" key="1">
    <source>
        <dbReference type="EMBL" id="NVN35835.1"/>
    </source>
</evidence>
<protein>
    <submittedName>
        <fullName evidence="1">IS630 family transposase</fullName>
    </submittedName>
</protein>
<dbReference type="AlphaFoldDB" id="A0A850NTS5"/>
<dbReference type="EMBL" id="JABXXS010000004">
    <property type="protein sequence ID" value="NVN35835.1"/>
    <property type="molecule type" value="Genomic_DNA"/>
</dbReference>
<proteinExistence type="predicted"/>